<reference evidence="3" key="1">
    <citation type="journal article" date="2018" name="Nat. Microbiol.">
        <title>Leveraging single-cell genomics to expand the fungal tree of life.</title>
        <authorList>
            <person name="Ahrendt S.R."/>
            <person name="Quandt C.A."/>
            <person name="Ciobanu D."/>
            <person name="Clum A."/>
            <person name="Salamov A."/>
            <person name="Andreopoulos B."/>
            <person name="Cheng J.F."/>
            <person name="Woyke T."/>
            <person name="Pelin A."/>
            <person name="Henrissat B."/>
            <person name="Reynolds N.K."/>
            <person name="Benny G.L."/>
            <person name="Smith M.E."/>
            <person name="James T.Y."/>
            <person name="Grigoriev I.V."/>
        </authorList>
    </citation>
    <scope>NUCLEOTIDE SEQUENCE [LARGE SCALE GENOMIC DNA]</scope>
    <source>
        <strain evidence="3">Benny S71-1</strain>
    </source>
</reference>
<dbReference type="EMBL" id="KZ991997">
    <property type="protein sequence ID" value="RKP22524.1"/>
    <property type="molecule type" value="Genomic_DNA"/>
</dbReference>
<evidence type="ECO:0000313" key="3">
    <source>
        <dbReference type="Proteomes" id="UP000278143"/>
    </source>
</evidence>
<accession>A0A4P9YRZ9</accession>
<feature type="compositionally biased region" description="Low complexity" evidence="1">
    <location>
        <begin position="396"/>
        <end position="406"/>
    </location>
</feature>
<feature type="region of interest" description="Disordered" evidence="1">
    <location>
        <begin position="392"/>
        <end position="412"/>
    </location>
</feature>
<gene>
    <name evidence="2" type="ORF">SYNPS1DRAFT_31874</name>
</gene>
<proteinExistence type="predicted"/>
<feature type="region of interest" description="Disordered" evidence="1">
    <location>
        <begin position="186"/>
        <end position="210"/>
    </location>
</feature>
<name>A0A4P9YRZ9_9FUNG</name>
<feature type="non-terminal residue" evidence="2">
    <location>
        <position position="412"/>
    </location>
</feature>
<dbReference type="Proteomes" id="UP000278143">
    <property type="component" value="Unassembled WGS sequence"/>
</dbReference>
<organism evidence="2 3">
    <name type="scientific">Syncephalis pseudoplumigaleata</name>
    <dbReference type="NCBI Taxonomy" id="1712513"/>
    <lineage>
        <taxon>Eukaryota</taxon>
        <taxon>Fungi</taxon>
        <taxon>Fungi incertae sedis</taxon>
        <taxon>Zoopagomycota</taxon>
        <taxon>Zoopagomycotina</taxon>
        <taxon>Zoopagomycetes</taxon>
        <taxon>Zoopagales</taxon>
        <taxon>Piptocephalidaceae</taxon>
        <taxon>Syncephalis</taxon>
    </lineage>
</organism>
<feature type="compositionally biased region" description="Basic residues" evidence="1">
    <location>
        <begin position="193"/>
        <end position="209"/>
    </location>
</feature>
<sequence>MAHLIDGTLSMQAFSQMLKNQPIEPDSVLKLASLGLDIKKECHDAAGHTNAATATATAAAAAAAAAAASELFGQSPTGTVASACEDSCSASESSMPPTPTRIGFSELLDPTVIRLDDACWQQASSSTASENESHDAANRASLGNYWSTMPVNVSEAMEVLASCSPLPPAVHPAAANPMLSPATTTAAADMAHHQHQQHQQHQHQHHHHPGLAVSAGHIAATTAAASNDLPVFMNFGASVDLAQYHPRTSMMPAGTHGFTAADIMATAPFIDPKEVIPCPMLPPQHSYLLADSVREADVERTTEDLHRGLNIADRSPRLVSAFSAYYESGHFTELPPPGTPVLRELSNNHSGFPVFDAASAGMAATTTTATNDFLAGQPIPVEFCFDPTASALQAMQQQQQQQQQQQPPSEHD</sequence>
<evidence type="ECO:0000256" key="1">
    <source>
        <dbReference type="SAM" id="MobiDB-lite"/>
    </source>
</evidence>
<evidence type="ECO:0000313" key="2">
    <source>
        <dbReference type="EMBL" id="RKP22524.1"/>
    </source>
</evidence>
<protein>
    <submittedName>
        <fullName evidence="2">Uncharacterized protein</fullName>
    </submittedName>
</protein>
<keyword evidence="3" id="KW-1185">Reference proteome</keyword>
<dbReference type="AlphaFoldDB" id="A0A4P9YRZ9"/>